<keyword evidence="4" id="KW-0479">Metal-binding</keyword>
<evidence type="ECO:0000256" key="2">
    <source>
        <dbReference type="ARBA" id="ARBA00012483"/>
    </source>
</evidence>
<organism evidence="12 13">
    <name type="scientific">Dimargaris cristalligena</name>
    <dbReference type="NCBI Taxonomy" id="215637"/>
    <lineage>
        <taxon>Eukaryota</taxon>
        <taxon>Fungi</taxon>
        <taxon>Fungi incertae sedis</taxon>
        <taxon>Zoopagomycota</taxon>
        <taxon>Kickxellomycotina</taxon>
        <taxon>Dimargaritomycetes</taxon>
        <taxon>Dimargaritales</taxon>
        <taxon>Dimargaritaceae</taxon>
        <taxon>Dimargaris</taxon>
    </lineage>
</organism>
<dbReference type="GO" id="GO:0000209">
    <property type="term" value="P:protein polyubiquitination"/>
    <property type="evidence" value="ECO:0007669"/>
    <property type="project" value="TreeGrafter"/>
</dbReference>
<dbReference type="GO" id="GO:0008270">
    <property type="term" value="F:zinc ion binding"/>
    <property type="evidence" value="ECO:0007669"/>
    <property type="project" value="UniProtKB-KW"/>
</dbReference>
<evidence type="ECO:0000313" key="12">
    <source>
        <dbReference type="EMBL" id="RKP35564.1"/>
    </source>
</evidence>
<keyword evidence="7" id="KW-0805">Transcription regulation</keyword>
<dbReference type="STRING" id="215637.A0A4P9ZQ26"/>
<dbReference type="EC" id="2.3.2.27" evidence="2"/>
<dbReference type="GO" id="GO:0006513">
    <property type="term" value="P:protein monoubiquitination"/>
    <property type="evidence" value="ECO:0007669"/>
    <property type="project" value="TreeGrafter"/>
</dbReference>
<dbReference type="AlphaFoldDB" id="A0A4P9ZQ26"/>
<dbReference type="InterPro" id="IPR017907">
    <property type="entry name" value="Znf_RING_CS"/>
</dbReference>
<keyword evidence="6" id="KW-0862">Zinc</keyword>
<keyword evidence="13" id="KW-1185">Reference proteome</keyword>
<dbReference type="InterPro" id="IPR001841">
    <property type="entry name" value="Znf_RING"/>
</dbReference>
<keyword evidence="5 9" id="KW-0863">Zinc-finger</keyword>
<keyword evidence="3" id="KW-0808">Transferase</keyword>
<dbReference type="EMBL" id="ML002838">
    <property type="protein sequence ID" value="RKP35564.1"/>
    <property type="molecule type" value="Genomic_DNA"/>
</dbReference>
<evidence type="ECO:0000256" key="7">
    <source>
        <dbReference type="ARBA" id="ARBA00023015"/>
    </source>
</evidence>
<comment type="catalytic activity">
    <reaction evidence="1">
        <text>S-ubiquitinyl-[E2 ubiquitin-conjugating enzyme]-L-cysteine + [acceptor protein]-L-lysine = [E2 ubiquitin-conjugating enzyme]-L-cysteine + N(6)-ubiquitinyl-[acceptor protein]-L-lysine.</text>
        <dbReference type="EC" id="2.3.2.27"/>
    </reaction>
</comment>
<evidence type="ECO:0000256" key="1">
    <source>
        <dbReference type="ARBA" id="ARBA00000900"/>
    </source>
</evidence>
<dbReference type="PROSITE" id="PS00518">
    <property type="entry name" value="ZF_RING_1"/>
    <property type="match status" value="1"/>
</dbReference>
<keyword evidence="8" id="KW-0804">Transcription</keyword>
<evidence type="ECO:0000256" key="3">
    <source>
        <dbReference type="ARBA" id="ARBA00022679"/>
    </source>
</evidence>
<evidence type="ECO:0000256" key="6">
    <source>
        <dbReference type="ARBA" id="ARBA00022833"/>
    </source>
</evidence>
<protein>
    <recommendedName>
        <fullName evidence="2">RING-type E3 ubiquitin transferase</fullName>
        <ecNumber evidence="2">2.3.2.27</ecNumber>
    </recommendedName>
</protein>
<dbReference type="Proteomes" id="UP000268162">
    <property type="component" value="Unassembled WGS sequence"/>
</dbReference>
<dbReference type="PROSITE" id="PS50089">
    <property type="entry name" value="ZF_RING_2"/>
    <property type="match status" value="1"/>
</dbReference>
<dbReference type="InterPro" id="IPR018957">
    <property type="entry name" value="Znf_C3HC4_RING-type"/>
</dbReference>
<evidence type="ECO:0000259" key="11">
    <source>
        <dbReference type="PROSITE" id="PS50089"/>
    </source>
</evidence>
<evidence type="ECO:0000256" key="4">
    <source>
        <dbReference type="ARBA" id="ARBA00022723"/>
    </source>
</evidence>
<dbReference type="PANTHER" id="PTHR46077:SF1">
    <property type="entry name" value="TOP1 BINDING ARGININE_SERINE RICH PROTEIN, E3 UBIQUITIN LIGASE"/>
    <property type="match status" value="1"/>
</dbReference>
<evidence type="ECO:0000313" key="13">
    <source>
        <dbReference type="Proteomes" id="UP000268162"/>
    </source>
</evidence>
<reference evidence="13" key="1">
    <citation type="journal article" date="2018" name="Nat. Microbiol.">
        <title>Leveraging single-cell genomics to expand the fungal tree of life.</title>
        <authorList>
            <person name="Ahrendt S.R."/>
            <person name="Quandt C.A."/>
            <person name="Ciobanu D."/>
            <person name="Clum A."/>
            <person name="Salamov A."/>
            <person name="Andreopoulos B."/>
            <person name="Cheng J.F."/>
            <person name="Woyke T."/>
            <person name="Pelin A."/>
            <person name="Henrissat B."/>
            <person name="Reynolds N.K."/>
            <person name="Benny G.L."/>
            <person name="Smith M.E."/>
            <person name="James T.Y."/>
            <person name="Grigoriev I.V."/>
        </authorList>
    </citation>
    <scope>NUCLEOTIDE SEQUENCE [LARGE SCALE GENOMIC DNA]</scope>
    <source>
        <strain evidence="13">RSA 468</strain>
    </source>
</reference>
<feature type="compositionally biased region" description="Polar residues" evidence="10">
    <location>
        <begin position="127"/>
        <end position="138"/>
    </location>
</feature>
<gene>
    <name evidence="12" type="ORF">BJ085DRAFT_33343</name>
</gene>
<proteinExistence type="predicted"/>
<evidence type="ECO:0000256" key="5">
    <source>
        <dbReference type="ARBA" id="ARBA00022771"/>
    </source>
</evidence>
<feature type="region of interest" description="Disordered" evidence="10">
    <location>
        <begin position="1"/>
        <end position="32"/>
    </location>
</feature>
<dbReference type="GO" id="GO:0061630">
    <property type="term" value="F:ubiquitin protein ligase activity"/>
    <property type="evidence" value="ECO:0007669"/>
    <property type="project" value="UniProtKB-EC"/>
</dbReference>
<feature type="region of interest" description="Disordered" evidence="10">
    <location>
        <begin position="102"/>
        <end position="139"/>
    </location>
</feature>
<dbReference type="SMART" id="SM00184">
    <property type="entry name" value="RING"/>
    <property type="match status" value="1"/>
</dbReference>
<sequence>MDPATPIVTTSPGVPPERPAEPPSSPTLLPPTDEEEISRCAICLDTVHDLAYVDHCFHPYCFPCITAWCSVDTRCPLCQGRITALIYDIQGQFHRVLPVEQPALGGQSTSRTPYPPRLSRPRVGQTPGRQPNRPQYTAESGLRKRRAIYGFGLVPCRIANQGTEELHSRSTLVDISRTVNPARIKPWITRDVNVILGTGDHTLVIEYIMALLQNHSRGD</sequence>
<evidence type="ECO:0000256" key="9">
    <source>
        <dbReference type="PROSITE-ProRule" id="PRU00175"/>
    </source>
</evidence>
<dbReference type="PANTHER" id="PTHR46077">
    <property type="entry name" value="E3 UBIQUITIN-PROTEIN LIGASE TOPORS"/>
    <property type="match status" value="1"/>
</dbReference>
<accession>A0A4P9ZQ26</accession>
<evidence type="ECO:0000256" key="10">
    <source>
        <dbReference type="SAM" id="MobiDB-lite"/>
    </source>
</evidence>
<dbReference type="InterPro" id="IPR013083">
    <property type="entry name" value="Znf_RING/FYVE/PHD"/>
</dbReference>
<name>A0A4P9ZQ26_9FUNG</name>
<dbReference type="Gene3D" id="3.30.40.10">
    <property type="entry name" value="Zinc/RING finger domain, C3HC4 (zinc finger)"/>
    <property type="match status" value="1"/>
</dbReference>
<feature type="domain" description="RING-type" evidence="11">
    <location>
        <begin position="40"/>
        <end position="79"/>
    </location>
</feature>
<dbReference type="Pfam" id="PF00097">
    <property type="entry name" value="zf-C3HC4"/>
    <property type="match status" value="1"/>
</dbReference>
<feature type="compositionally biased region" description="Pro residues" evidence="10">
    <location>
        <begin position="13"/>
        <end position="29"/>
    </location>
</feature>
<evidence type="ECO:0000256" key="8">
    <source>
        <dbReference type="ARBA" id="ARBA00023163"/>
    </source>
</evidence>
<dbReference type="SUPFAM" id="SSF57850">
    <property type="entry name" value="RING/U-box"/>
    <property type="match status" value="1"/>
</dbReference>